<reference evidence="3" key="1">
    <citation type="journal article" date="2023" name="Mol. Phylogenet. Evol.">
        <title>Genome-scale phylogeny and comparative genomics of the fungal order Sordariales.</title>
        <authorList>
            <person name="Hensen N."/>
            <person name="Bonometti L."/>
            <person name="Westerberg I."/>
            <person name="Brannstrom I.O."/>
            <person name="Guillou S."/>
            <person name="Cros-Aarteil S."/>
            <person name="Calhoun S."/>
            <person name="Haridas S."/>
            <person name="Kuo A."/>
            <person name="Mondo S."/>
            <person name="Pangilinan J."/>
            <person name="Riley R."/>
            <person name="LaButti K."/>
            <person name="Andreopoulos B."/>
            <person name="Lipzen A."/>
            <person name="Chen C."/>
            <person name="Yan M."/>
            <person name="Daum C."/>
            <person name="Ng V."/>
            <person name="Clum A."/>
            <person name="Steindorff A."/>
            <person name="Ohm R.A."/>
            <person name="Martin F."/>
            <person name="Silar P."/>
            <person name="Natvig D.O."/>
            <person name="Lalanne C."/>
            <person name="Gautier V."/>
            <person name="Ament-Velasquez S.L."/>
            <person name="Kruys A."/>
            <person name="Hutchinson M.I."/>
            <person name="Powell A.J."/>
            <person name="Barry K."/>
            <person name="Miller A.N."/>
            <person name="Grigoriev I.V."/>
            <person name="Debuchy R."/>
            <person name="Gladieux P."/>
            <person name="Hiltunen Thoren M."/>
            <person name="Johannesson H."/>
        </authorList>
    </citation>
    <scope>NUCLEOTIDE SEQUENCE</scope>
    <source>
        <strain evidence="3">CBS 232.78</strain>
    </source>
</reference>
<dbReference type="GO" id="GO:0016491">
    <property type="term" value="F:oxidoreductase activity"/>
    <property type="evidence" value="ECO:0007669"/>
    <property type="project" value="InterPro"/>
</dbReference>
<dbReference type="SUPFAM" id="SSF52833">
    <property type="entry name" value="Thioredoxin-like"/>
    <property type="match status" value="1"/>
</dbReference>
<feature type="region of interest" description="Disordered" evidence="1">
    <location>
        <begin position="142"/>
        <end position="164"/>
    </location>
</feature>
<dbReference type="PANTHER" id="PTHR13887">
    <property type="entry name" value="GLUTATHIONE S-TRANSFERASE KAPPA"/>
    <property type="match status" value="1"/>
</dbReference>
<accession>A0AAE0TVY0</accession>
<dbReference type="InterPro" id="IPR036249">
    <property type="entry name" value="Thioredoxin-like_sf"/>
</dbReference>
<dbReference type="Gene3D" id="3.40.30.10">
    <property type="entry name" value="Glutaredoxin"/>
    <property type="match status" value="2"/>
</dbReference>
<comment type="caution">
    <text evidence="3">The sequence shown here is derived from an EMBL/GenBank/DDBJ whole genome shotgun (WGS) entry which is preliminary data.</text>
</comment>
<dbReference type="EMBL" id="JAULSW010000005">
    <property type="protein sequence ID" value="KAK3381355.1"/>
    <property type="molecule type" value="Genomic_DNA"/>
</dbReference>
<evidence type="ECO:0000313" key="3">
    <source>
        <dbReference type="EMBL" id="KAK3381355.1"/>
    </source>
</evidence>
<sequence length="331" mass="34670">MTRLTINIDIHADTVCPWCYIGKRNLDRAIAQFRTAHPDVDFKLVWRPYLLYPNAEVSGYQKGAGIAAIFGPGARAIFSRLDVAGAEHGIEFRWEGTSGNSRASHRLILLAAERDAAAAAAASSCSLTSSASTTTTSAAKCCSSASTTTKPSSISGSNGTSSATGSRIQNAVIEAIFHGSFTMGEDASSPAFLASVATANGLFLTEAEALGWLSSSSSSPILSEIITTINTTGPDTATAATEKEKAELSSAVAVDAESARARLELGISAVPSYVVQGRYRVGGMQGVDVFLGVFEKLYELRERDRKRGEEEEGVGSTRQEGKRGVASAAVG</sequence>
<feature type="domain" description="DSBA-like thioredoxin" evidence="2">
    <location>
        <begin position="8"/>
        <end position="120"/>
    </location>
</feature>
<gene>
    <name evidence="3" type="ORF">B0H63DRAFT_201384</name>
</gene>
<dbReference type="Pfam" id="PF01323">
    <property type="entry name" value="DSBA"/>
    <property type="match status" value="1"/>
</dbReference>
<protein>
    <submittedName>
        <fullName evidence="3">Thioredoxin-like protein</fullName>
    </submittedName>
</protein>
<keyword evidence="4" id="KW-1185">Reference proteome</keyword>
<dbReference type="InterPro" id="IPR001853">
    <property type="entry name" value="DSBA-like_thioredoxin_dom"/>
</dbReference>
<name>A0AAE0TVY0_9PEZI</name>
<evidence type="ECO:0000313" key="4">
    <source>
        <dbReference type="Proteomes" id="UP001285441"/>
    </source>
</evidence>
<dbReference type="CDD" id="cd03024">
    <property type="entry name" value="DsbA_FrnE"/>
    <property type="match status" value="1"/>
</dbReference>
<reference evidence="3" key="2">
    <citation type="submission" date="2023-06" db="EMBL/GenBank/DDBJ databases">
        <authorList>
            <consortium name="Lawrence Berkeley National Laboratory"/>
            <person name="Haridas S."/>
            <person name="Hensen N."/>
            <person name="Bonometti L."/>
            <person name="Westerberg I."/>
            <person name="Brannstrom I.O."/>
            <person name="Guillou S."/>
            <person name="Cros-Aarteil S."/>
            <person name="Calhoun S."/>
            <person name="Kuo A."/>
            <person name="Mondo S."/>
            <person name="Pangilinan J."/>
            <person name="Riley R."/>
            <person name="LaButti K."/>
            <person name="Andreopoulos B."/>
            <person name="Lipzen A."/>
            <person name="Chen C."/>
            <person name="Yanf M."/>
            <person name="Daum C."/>
            <person name="Ng V."/>
            <person name="Clum A."/>
            <person name="Steindorff A."/>
            <person name="Ohm R."/>
            <person name="Martin F."/>
            <person name="Silar P."/>
            <person name="Natvig D."/>
            <person name="Lalanne C."/>
            <person name="Gautier V."/>
            <person name="Ament-velasquez S.L."/>
            <person name="Kruys A."/>
            <person name="Hutchinson M.I."/>
            <person name="Powell A.J."/>
            <person name="Barry K."/>
            <person name="Miller A.N."/>
            <person name="Grigoriev I.V."/>
            <person name="Debuchy R."/>
            <person name="Gladieux P."/>
            <person name="Thoren M.H."/>
            <person name="Johannesson H."/>
        </authorList>
    </citation>
    <scope>NUCLEOTIDE SEQUENCE</scope>
    <source>
        <strain evidence="3">CBS 232.78</strain>
    </source>
</reference>
<feature type="region of interest" description="Disordered" evidence="1">
    <location>
        <begin position="304"/>
        <end position="331"/>
    </location>
</feature>
<dbReference type="Proteomes" id="UP001285441">
    <property type="component" value="Unassembled WGS sequence"/>
</dbReference>
<proteinExistence type="predicted"/>
<dbReference type="PANTHER" id="PTHR13887:SF41">
    <property type="entry name" value="THIOREDOXIN SUPERFAMILY PROTEIN"/>
    <property type="match status" value="1"/>
</dbReference>
<organism evidence="3 4">
    <name type="scientific">Podospora didyma</name>
    <dbReference type="NCBI Taxonomy" id="330526"/>
    <lineage>
        <taxon>Eukaryota</taxon>
        <taxon>Fungi</taxon>
        <taxon>Dikarya</taxon>
        <taxon>Ascomycota</taxon>
        <taxon>Pezizomycotina</taxon>
        <taxon>Sordariomycetes</taxon>
        <taxon>Sordariomycetidae</taxon>
        <taxon>Sordariales</taxon>
        <taxon>Podosporaceae</taxon>
        <taxon>Podospora</taxon>
    </lineage>
</organism>
<evidence type="ECO:0000256" key="1">
    <source>
        <dbReference type="SAM" id="MobiDB-lite"/>
    </source>
</evidence>
<dbReference type="AlphaFoldDB" id="A0AAE0TVY0"/>
<evidence type="ECO:0000259" key="2">
    <source>
        <dbReference type="Pfam" id="PF01323"/>
    </source>
</evidence>